<feature type="domain" description="Metallo-beta-lactamase" evidence="14">
    <location>
        <begin position="27"/>
        <end position="188"/>
    </location>
</feature>
<sequence length="248" mass="26927">MSSAADPANPSCESKPGFQQLFEPESSTFTYLLWDVDSKDAILVDPVDLTVERDLDLVQKLGLKLKYGINTHAHADHITGTWLLKQKVPGLKSAISTASKAIADFHLAPGDKVVFGDRYLTCRATPGHTAGCMSYVADDESFVLTGDALLIDGCGRTDFQGGSAETLYDSVHQQIFSLPDACIVYPAHDYKGRTSSTVGKEKEKNPRLGQGKTKDQYVEIMAKLDLAYPKKIDVAVPANMRCGAPDVE</sequence>
<reference evidence="15 16" key="1">
    <citation type="journal article" date="2015" name="Plant Cell">
        <title>Oil accumulation by the oleaginous diatom Fistulifera solaris as revealed by the genome and transcriptome.</title>
        <authorList>
            <person name="Tanaka T."/>
            <person name="Maeda Y."/>
            <person name="Veluchamy A."/>
            <person name="Tanaka M."/>
            <person name="Abida H."/>
            <person name="Marechal E."/>
            <person name="Bowler C."/>
            <person name="Muto M."/>
            <person name="Sunaga Y."/>
            <person name="Tanaka M."/>
            <person name="Yoshino T."/>
            <person name="Taniguchi T."/>
            <person name="Fukuda Y."/>
            <person name="Nemoto M."/>
            <person name="Matsumoto M."/>
            <person name="Wong P.S."/>
            <person name="Aburatani S."/>
            <person name="Fujibuchi W."/>
        </authorList>
    </citation>
    <scope>NUCLEOTIDE SEQUENCE [LARGE SCALE GENOMIC DNA]</scope>
    <source>
        <strain evidence="15 16">JPCC DA0580</strain>
    </source>
</reference>
<dbReference type="InterPro" id="IPR044528">
    <property type="entry name" value="POD-like_MBL-fold"/>
</dbReference>
<organism evidence="15 16">
    <name type="scientific">Fistulifera solaris</name>
    <name type="common">Oleaginous diatom</name>
    <dbReference type="NCBI Taxonomy" id="1519565"/>
    <lineage>
        <taxon>Eukaryota</taxon>
        <taxon>Sar</taxon>
        <taxon>Stramenopiles</taxon>
        <taxon>Ochrophyta</taxon>
        <taxon>Bacillariophyta</taxon>
        <taxon>Bacillariophyceae</taxon>
        <taxon>Bacillariophycidae</taxon>
        <taxon>Naviculales</taxon>
        <taxon>Naviculaceae</taxon>
        <taxon>Fistulifera</taxon>
    </lineage>
</organism>
<dbReference type="SMART" id="SM00849">
    <property type="entry name" value="Lactamase_B"/>
    <property type="match status" value="1"/>
</dbReference>
<comment type="similarity">
    <text evidence="3">Belongs to the metallo-beta-lactamase superfamily. Glyoxalase II family.</text>
</comment>
<keyword evidence="8" id="KW-0560">Oxidoreductase</keyword>
<keyword evidence="6" id="KW-0223">Dioxygenase</keyword>
<evidence type="ECO:0000256" key="13">
    <source>
        <dbReference type="ARBA" id="ARBA00077964"/>
    </source>
</evidence>
<accession>A0A1Z5JI35</accession>
<gene>
    <name evidence="15" type="ORF">FisN_UnNu044</name>
</gene>
<dbReference type="GO" id="GO:0005739">
    <property type="term" value="C:mitochondrion"/>
    <property type="evidence" value="ECO:0007669"/>
    <property type="project" value="UniProtKB-SubCell"/>
</dbReference>
<comment type="caution">
    <text evidence="15">The sequence shown here is derived from an EMBL/GenBank/DDBJ whole genome shotgun (WGS) entry which is preliminary data.</text>
</comment>
<dbReference type="GO" id="GO:0046872">
    <property type="term" value="F:metal ion binding"/>
    <property type="evidence" value="ECO:0007669"/>
    <property type="project" value="UniProtKB-KW"/>
</dbReference>
<evidence type="ECO:0000256" key="7">
    <source>
        <dbReference type="ARBA" id="ARBA00022990"/>
    </source>
</evidence>
<name>A0A1Z5JI35_FISSO</name>
<keyword evidence="7" id="KW-0007">Acetylation</keyword>
<comment type="cofactor">
    <cofactor evidence="1">
        <name>Fe(2+)</name>
        <dbReference type="ChEBI" id="CHEBI:29033"/>
    </cofactor>
</comment>
<dbReference type="PANTHER" id="PTHR43084">
    <property type="entry name" value="PERSULFIDE DIOXYGENASE ETHE1"/>
    <property type="match status" value="1"/>
</dbReference>
<dbReference type="CDD" id="cd07724">
    <property type="entry name" value="POD-like_MBL-fold"/>
    <property type="match status" value="1"/>
</dbReference>
<evidence type="ECO:0000256" key="9">
    <source>
        <dbReference type="ARBA" id="ARBA00023004"/>
    </source>
</evidence>
<dbReference type="Pfam" id="PF00753">
    <property type="entry name" value="Lactamase_B"/>
    <property type="match status" value="1"/>
</dbReference>
<dbReference type="Proteomes" id="UP000198406">
    <property type="component" value="Unassembled WGS sequence"/>
</dbReference>
<keyword evidence="5" id="KW-0809">Transit peptide</keyword>
<keyword evidence="16" id="KW-1185">Reference proteome</keyword>
<evidence type="ECO:0000256" key="6">
    <source>
        <dbReference type="ARBA" id="ARBA00022964"/>
    </source>
</evidence>
<dbReference type="FunFam" id="3.60.15.10:FF:000013">
    <property type="entry name" value="Persulfide dioxygenase ETHE1, mitochondrial"/>
    <property type="match status" value="1"/>
</dbReference>
<dbReference type="InterPro" id="IPR051682">
    <property type="entry name" value="Mito_Persulfide_Diox"/>
</dbReference>
<dbReference type="GO" id="GO:0070813">
    <property type="term" value="P:hydrogen sulfide metabolic process"/>
    <property type="evidence" value="ECO:0007669"/>
    <property type="project" value="TreeGrafter"/>
</dbReference>
<dbReference type="GO" id="GO:0006749">
    <property type="term" value="P:glutathione metabolic process"/>
    <property type="evidence" value="ECO:0007669"/>
    <property type="project" value="InterPro"/>
</dbReference>
<evidence type="ECO:0000256" key="1">
    <source>
        <dbReference type="ARBA" id="ARBA00001954"/>
    </source>
</evidence>
<keyword evidence="10" id="KW-0496">Mitochondrion</keyword>
<keyword evidence="9" id="KW-0408">Iron</keyword>
<evidence type="ECO:0000313" key="16">
    <source>
        <dbReference type="Proteomes" id="UP000198406"/>
    </source>
</evidence>
<dbReference type="OrthoDB" id="449487at2759"/>
<evidence type="ECO:0000256" key="8">
    <source>
        <dbReference type="ARBA" id="ARBA00023002"/>
    </source>
</evidence>
<dbReference type="SUPFAM" id="SSF56281">
    <property type="entry name" value="Metallo-hydrolase/oxidoreductase"/>
    <property type="match status" value="1"/>
</dbReference>
<evidence type="ECO:0000256" key="3">
    <source>
        <dbReference type="ARBA" id="ARBA00006759"/>
    </source>
</evidence>
<dbReference type="AlphaFoldDB" id="A0A1Z5JI35"/>
<proteinExistence type="inferred from homology"/>
<evidence type="ECO:0000256" key="12">
    <source>
        <dbReference type="ARBA" id="ARBA00066686"/>
    </source>
</evidence>
<keyword evidence="4" id="KW-0479">Metal-binding</keyword>
<evidence type="ECO:0000256" key="10">
    <source>
        <dbReference type="ARBA" id="ARBA00023128"/>
    </source>
</evidence>
<evidence type="ECO:0000259" key="14">
    <source>
        <dbReference type="SMART" id="SM00849"/>
    </source>
</evidence>
<evidence type="ECO:0000256" key="11">
    <source>
        <dbReference type="ARBA" id="ARBA00050990"/>
    </source>
</evidence>
<dbReference type="GO" id="GO:0050313">
    <property type="term" value="F:sulfur dioxygenase activity"/>
    <property type="evidence" value="ECO:0007669"/>
    <property type="project" value="UniProtKB-EC"/>
</dbReference>
<evidence type="ECO:0000256" key="5">
    <source>
        <dbReference type="ARBA" id="ARBA00022946"/>
    </source>
</evidence>
<dbReference type="InterPro" id="IPR036866">
    <property type="entry name" value="RibonucZ/Hydroxyglut_hydro"/>
</dbReference>
<evidence type="ECO:0000313" key="15">
    <source>
        <dbReference type="EMBL" id="GAX13502.1"/>
    </source>
</evidence>
<dbReference type="InParanoid" id="A0A1Z5JI35"/>
<dbReference type="Gene3D" id="3.60.15.10">
    <property type="entry name" value="Ribonuclease Z/Hydroxyacylglutathione hydrolase-like"/>
    <property type="match status" value="1"/>
</dbReference>
<protein>
    <recommendedName>
        <fullName evidence="12">persulfide dioxygenase</fullName>
        <ecNumber evidence="12">1.13.11.18</ecNumber>
    </recommendedName>
    <alternativeName>
        <fullName evidence="13">Sulfur dioxygenase ETHE1</fullName>
    </alternativeName>
</protein>
<comment type="catalytic activity">
    <reaction evidence="11">
        <text>S-sulfanylglutathione + O2 + H2O = sulfite + glutathione + 2 H(+)</text>
        <dbReference type="Rhea" id="RHEA:12981"/>
        <dbReference type="ChEBI" id="CHEBI:15377"/>
        <dbReference type="ChEBI" id="CHEBI:15378"/>
        <dbReference type="ChEBI" id="CHEBI:15379"/>
        <dbReference type="ChEBI" id="CHEBI:17359"/>
        <dbReference type="ChEBI" id="CHEBI:57925"/>
        <dbReference type="ChEBI" id="CHEBI:58905"/>
        <dbReference type="EC" id="1.13.11.18"/>
    </reaction>
</comment>
<dbReference type="InterPro" id="IPR001279">
    <property type="entry name" value="Metallo-B-lactamas"/>
</dbReference>
<evidence type="ECO:0000256" key="2">
    <source>
        <dbReference type="ARBA" id="ARBA00004173"/>
    </source>
</evidence>
<dbReference type="EC" id="1.13.11.18" evidence="12"/>
<comment type="subcellular location">
    <subcellularLocation>
        <location evidence="2">Mitochondrion</location>
    </subcellularLocation>
</comment>
<dbReference type="PANTHER" id="PTHR43084:SF1">
    <property type="entry name" value="PERSULFIDE DIOXYGENASE ETHE1, MITOCHONDRIAL"/>
    <property type="match status" value="1"/>
</dbReference>
<evidence type="ECO:0000256" key="4">
    <source>
        <dbReference type="ARBA" id="ARBA00022723"/>
    </source>
</evidence>
<dbReference type="EMBL" id="BDSP01000068">
    <property type="protein sequence ID" value="GAX13502.1"/>
    <property type="molecule type" value="Genomic_DNA"/>
</dbReference>